<evidence type="ECO:0000256" key="1">
    <source>
        <dbReference type="RuleBase" id="RU003690"/>
    </source>
</evidence>
<comment type="similarity">
    <text evidence="1">Belongs to the glycosyl hydrolase 1 family.</text>
</comment>
<dbReference type="GO" id="GO:0008422">
    <property type="term" value="F:beta-glucosidase activity"/>
    <property type="evidence" value="ECO:0007669"/>
    <property type="project" value="TreeGrafter"/>
</dbReference>
<dbReference type="InterPro" id="IPR033132">
    <property type="entry name" value="GH_1_N_CS"/>
</dbReference>
<dbReference type="GO" id="GO:0005975">
    <property type="term" value="P:carbohydrate metabolic process"/>
    <property type="evidence" value="ECO:0007669"/>
    <property type="project" value="InterPro"/>
</dbReference>
<protein>
    <recommendedName>
        <fullName evidence="4">Lactase</fullName>
    </recommendedName>
</protein>
<evidence type="ECO:0008006" key="4">
    <source>
        <dbReference type="Google" id="ProtNLM"/>
    </source>
</evidence>
<dbReference type="Ensembl" id="ENSVURT00010010225.1">
    <property type="protein sequence ID" value="ENSVURP00010009017.1"/>
    <property type="gene ID" value="ENSVURG00010006984.1"/>
</dbReference>
<dbReference type="PANTHER" id="PTHR10353">
    <property type="entry name" value="GLYCOSYL HYDROLASE"/>
    <property type="match status" value="1"/>
</dbReference>
<dbReference type="InterPro" id="IPR017853">
    <property type="entry name" value="GH"/>
</dbReference>
<keyword evidence="3" id="KW-1185">Reference proteome</keyword>
<dbReference type="Gene3D" id="3.20.20.80">
    <property type="entry name" value="Glycosidases"/>
    <property type="match status" value="2"/>
</dbReference>
<dbReference type="GeneTree" id="ENSGT00940000155324"/>
<dbReference type="SUPFAM" id="SSF51445">
    <property type="entry name" value="(Trans)glycosidases"/>
    <property type="match status" value="2"/>
</dbReference>
<dbReference type="AlphaFoldDB" id="A0A4X2KI39"/>
<reference evidence="2" key="2">
    <citation type="submission" date="2025-08" db="UniProtKB">
        <authorList>
            <consortium name="Ensembl"/>
        </authorList>
    </citation>
    <scope>IDENTIFICATION</scope>
</reference>
<evidence type="ECO:0000313" key="2">
    <source>
        <dbReference type="Ensembl" id="ENSVURP00010009017.1"/>
    </source>
</evidence>
<proteinExistence type="inferred from homology"/>
<reference evidence="3" key="1">
    <citation type="submission" date="2018-12" db="EMBL/GenBank/DDBJ databases">
        <authorList>
            <person name="Yazar S."/>
        </authorList>
    </citation>
    <scope>NUCLEOTIDE SEQUENCE [LARGE SCALE GENOMIC DNA]</scope>
</reference>
<name>A0A4X2KI39_VOMUR</name>
<dbReference type="InterPro" id="IPR001360">
    <property type="entry name" value="Glyco_hydro_1"/>
</dbReference>
<dbReference type="Proteomes" id="UP000314987">
    <property type="component" value="Unassembled WGS sequence"/>
</dbReference>
<dbReference type="PROSITE" id="PS00653">
    <property type="entry name" value="GLYCOSYL_HYDROL_F1_2"/>
    <property type="match status" value="1"/>
</dbReference>
<dbReference type="PRINTS" id="PR00131">
    <property type="entry name" value="GLHYDRLASE1"/>
</dbReference>
<organism evidence="2 3">
    <name type="scientific">Vombatus ursinus</name>
    <name type="common">Common wombat</name>
    <dbReference type="NCBI Taxonomy" id="29139"/>
    <lineage>
        <taxon>Eukaryota</taxon>
        <taxon>Metazoa</taxon>
        <taxon>Chordata</taxon>
        <taxon>Craniata</taxon>
        <taxon>Vertebrata</taxon>
        <taxon>Euteleostomi</taxon>
        <taxon>Mammalia</taxon>
        <taxon>Metatheria</taxon>
        <taxon>Diprotodontia</taxon>
        <taxon>Vombatidae</taxon>
        <taxon>Vombatus</taxon>
    </lineage>
</organism>
<accession>A0A4X2KI39</accession>
<reference evidence="2" key="3">
    <citation type="submission" date="2025-09" db="UniProtKB">
        <authorList>
            <consortium name="Ensembl"/>
        </authorList>
    </citation>
    <scope>IDENTIFICATION</scope>
</reference>
<dbReference type="PANTHER" id="PTHR10353:SF38">
    <property type="entry name" value="LACTASE_PHLORIZIN HYDROLASE"/>
    <property type="match status" value="1"/>
</dbReference>
<dbReference type="Pfam" id="PF00232">
    <property type="entry name" value="Glyco_hydro_1"/>
    <property type="match status" value="1"/>
</dbReference>
<sequence>MGTFLDDFIWGVSSSTYQIEGGWDADRKGSRIWDNFTHTPGNNVKNNDNGDVACDSYNKWEEDLNILRALRVKAYHFSISWSRIFPKGTIDSVNTNGVNYYNQLIDGYVAWSLMDNFEWLNGYSVKFGLFQVDFNDTNRAWTARASARYHTEVISDNGIEVHIGFLLCNKK</sequence>
<evidence type="ECO:0000313" key="3">
    <source>
        <dbReference type="Proteomes" id="UP000314987"/>
    </source>
</evidence>
<dbReference type="OMA" id="YHTEVIS"/>
<dbReference type="STRING" id="29139.ENSVURP00010009017"/>